<evidence type="ECO:0000256" key="2">
    <source>
        <dbReference type="ARBA" id="ARBA00012438"/>
    </source>
</evidence>
<dbReference type="InterPro" id="IPR005467">
    <property type="entry name" value="His_kinase_dom"/>
</dbReference>
<dbReference type="PROSITE" id="PS50109">
    <property type="entry name" value="HIS_KIN"/>
    <property type="match status" value="1"/>
</dbReference>
<protein>
    <recommendedName>
        <fullName evidence="2">histidine kinase</fullName>
        <ecNumber evidence="2">2.7.13.3</ecNumber>
    </recommendedName>
</protein>
<dbReference type="Pfam" id="PF00072">
    <property type="entry name" value="Response_reg"/>
    <property type="match status" value="1"/>
</dbReference>
<evidence type="ECO:0000313" key="17">
    <source>
        <dbReference type="Proteomes" id="UP000016600"/>
    </source>
</evidence>
<dbReference type="SMART" id="SM00448">
    <property type="entry name" value="REC"/>
    <property type="match status" value="1"/>
</dbReference>
<organism evidence="16 17">
    <name type="scientific">Hoylesella pleuritidis F0068</name>
    <dbReference type="NCBI Taxonomy" id="1081904"/>
    <lineage>
        <taxon>Bacteria</taxon>
        <taxon>Pseudomonadati</taxon>
        <taxon>Bacteroidota</taxon>
        <taxon>Bacteroidia</taxon>
        <taxon>Bacteroidales</taxon>
        <taxon>Prevotellaceae</taxon>
        <taxon>Hoylesella</taxon>
    </lineage>
</organism>
<dbReference type="SMART" id="SM00388">
    <property type="entry name" value="HisKA"/>
    <property type="match status" value="1"/>
</dbReference>
<feature type="transmembrane region" description="Helical" evidence="12">
    <location>
        <begin position="780"/>
        <end position="802"/>
    </location>
</feature>
<reference evidence="16 17" key="1">
    <citation type="submission" date="2013-08" db="EMBL/GenBank/DDBJ databases">
        <authorList>
            <person name="Durkin A.S."/>
            <person name="Haft D.R."/>
            <person name="McCorrison J."/>
            <person name="Torralba M."/>
            <person name="Gillis M."/>
            <person name="Haft D.H."/>
            <person name="Methe B."/>
            <person name="Sutton G."/>
            <person name="Nelson K.E."/>
        </authorList>
    </citation>
    <scope>NUCLEOTIDE SEQUENCE [LARGE SCALE GENOMIC DNA]</scope>
    <source>
        <strain evidence="16 17">F0068</strain>
    </source>
</reference>
<dbReference type="InterPro" id="IPR036890">
    <property type="entry name" value="HATPase_C_sf"/>
</dbReference>
<evidence type="ECO:0000256" key="11">
    <source>
        <dbReference type="PROSITE-ProRule" id="PRU00169"/>
    </source>
</evidence>
<dbReference type="SUPFAM" id="SSF55874">
    <property type="entry name" value="ATPase domain of HSP90 chaperone/DNA topoisomerase II/histidine kinase"/>
    <property type="match status" value="1"/>
</dbReference>
<evidence type="ECO:0000256" key="9">
    <source>
        <dbReference type="ARBA" id="ARBA00023015"/>
    </source>
</evidence>
<dbReference type="SUPFAM" id="SSF52172">
    <property type="entry name" value="CheY-like"/>
    <property type="match status" value="1"/>
</dbReference>
<dbReference type="CDD" id="cd00082">
    <property type="entry name" value="HisKA"/>
    <property type="match status" value="1"/>
</dbReference>
<keyword evidence="9" id="KW-0805">Transcription regulation</keyword>
<dbReference type="FunFam" id="3.30.565.10:FF:000037">
    <property type="entry name" value="Hybrid sensor histidine kinase/response regulator"/>
    <property type="match status" value="1"/>
</dbReference>
<evidence type="ECO:0000256" key="4">
    <source>
        <dbReference type="ARBA" id="ARBA00022679"/>
    </source>
</evidence>
<dbReference type="InterPro" id="IPR009057">
    <property type="entry name" value="Homeodomain-like_sf"/>
</dbReference>
<dbReference type="Proteomes" id="UP000016600">
    <property type="component" value="Unassembled WGS sequence"/>
</dbReference>
<name>U2L8M2_9BACT</name>
<dbReference type="Pfam" id="PF00512">
    <property type="entry name" value="HisKA"/>
    <property type="match status" value="1"/>
</dbReference>
<dbReference type="Gene3D" id="2.60.40.10">
    <property type="entry name" value="Immunoglobulins"/>
    <property type="match status" value="1"/>
</dbReference>
<dbReference type="PANTHER" id="PTHR43547">
    <property type="entry name" value="TWO-COMPONENT HISTIDINE KINASE"/>
    <property type="match status" value="1"/>
</dbReference>
<evidence type="ECO:0000256" key="5">
    <source>
        <dbReference type="ARBA" id="ARBA00022741"/>
    </source>
</evidence>
<comment type="caution">
    <text evidence="16">The sequence shown here is derived from an EMBL/GenBank/DDBJ whole genome shotgun (WGS) entry which is preliminary data.</text>
</comment>
<keyword evidence="17" id="KW-1185">Reference proteome</keyword>
<dbReference type="Pfam" id="PF12833">
    <property type="entry name" value="HTH_18"/>
    <property type="match status" value="1"/>
</dbReference>
<evidence type="ECO:0000259" key="15">
    <source>
        <dbReference type="PROSITE" id="PS50110"/>
    </source>
</evidence>
<gene>
    <name evidence="16" type="ORF">HMPREF1218_0538</name>
</gene>
<dbReference type="Gene3D" id="3.30.565.10">
    <property type="entry name" value="Histidine kinase-like ATPase, C-terminal domain"/>
    <property type="match status" value="1"/>
</dbReference>
<keyword evidence="8" id="KW-0902">Two-component regulatory system</keyword>
<dbReference type="EMBL" id="AWET01000036">
    <property type="protein sequence ID" value="ERK00681.1"/>
    <property type="molecule type" value="Genomic_DNA"/>
</dbReference>
<dbReference type="Gene3D" id="2.130.10.10">
    <property type="entry name" value="YVTN repeat-like/Quinoprotein amine dehydrogenase"/>
    <property type="match status" value="2"/>
</dbReference>
<evidence type="ECO:0000259" key="13">
    <source>
        <dbReference type="PROSITE" id="PS01124"/>
    </source>
</evidence>
<evidence type="ECO:0000256" key="1">
    <source>
        <dbReference type="ARBA" id="ARBA00000085"/>
    </source>
</evidence>
<accession>U2L8M2</accession>
<dbReference type="PROSITE" id="PS01124">
    <property type="entry name" value="HTH_ARAC_FAMILY_2"/>
    <property type="match status" value="1"/>
</dbReference>
<keyword evidence="3 11" id="KW-0597">Phosphoprotein</keyword>
<keyword evidence="12" id="KW-0472">Membrane</keyword>
<evidence type="ECO:0000256" key="7">
    <source>
        <dbReference type="ARBA" id="ARBA00022840"/>
    </source>
</evidence>
<evidence type="ECO:0000313" key="16">
    <source>
        <dbReference type="EMBL" id="ERK00681.1"/>
    </source>
</evidence>
<sequence>MDDKTIVFNLLSLFFIIFAHVLNAVSYMNRLLLTIAFWIFVIISQARNIVFNHLLPENGLSQITVNNLYADENGKIWIATRVGLDCYNGNSIQVFRHNPRDERSLFCNNVLRLTGDGKGKIYLLCSEGVAELDIPTHRFTTLKYGRVGTICYQDRLYISIGNSILSYDSKNKKFMPYLKLPVNVQITALAMDALHRLWIGTQTGGVFCYAGKTLSHPIIEGNITTIYEDGRHTKWIGSWHHGFWTIDAKGHIENIRQGQGLVSNFVRAFHEDNQGKMWIGTFHGLMQYDRQTKDFRLFTAMNLPGGLTDSSIWSIIKDRQGTLWLGTYFGGVNYFNPEYEIFTHYRATNSERIGLSNPVVGRMTEDSAGNLWICTEGGGLNVYHPRTKSFTRYLYPGKVISQNNLKAIYFDALRNTIWVGTHLGGLDRIDLKTGTSTFYRHRHGDGKSLPSDIVRDIIADGRQLIIATQDGVAMMDPEQGSFNSLLVKEQLGAVPSICLDNKHRLWIATDGKGVFRYDIASGKYRHFTFSKEKGSLSCNNINNIMKDSRGRIWLSTAYDGIDLYDEATGTFENYGQREGLMGDCVYTTQMSAFDSNCLLLITNRGFSIFNIETKRFRNYDHANGFPLATINENALYVTRNKEVFIGGVQGMVSFYEKDLYKRTKPYQLGFGRLFVNNKEVSPGDSTDILAQDLSYLKEITLPHTASVFSIEYSTTNYIKANGDLLKYRLIGSSREWIPIQRGQKNLIFTGLQPGKYILELCSERSDIPVSRLTIHILPPWYLSWWAYLCYVILALAGIRWLVSDYRNRIRLTESLEYEQQHVKDIEECNLAKIRFFTNVSHEIRTPLTIIIGLSETLLGSKTFPSSAYNKVLGIYKNSKQLKELISELLDFKKQELGHIHIHAYRQDLTAFVQENCLLFKEFAAGKGINLVFRQEGPLTLLFDQKQMQKVVNNLLSNAIKHTPQGGTVTVTVYSDTTHALISVTNTGKGIPVQELDKVFTIYYQIRDFESLSDIGTGIGLHLAKSIVELHHGEITVESQINQSTTFIVKLPLDESLFSSEEIEHEEPKVLLNQYENQEEKQIDEPRVAPDALDATILIVEDNDDIRQLLINIFYPYYRILTAVDGREALEIIHDEMPDLVVSDIVMPNMPGTKLCKAIKQDFSICHIPIVLLTAKTSIENTVEGLKIGADDYITKPFNSDILISRCNNLVNSRRLLQRKFSRHPHTHADLLASNPLDKDLLDRAMKIIDRYYKDSDFNVDTFAREVGMSRTALFTKWKTLTGQTPKVFILNMRLRKAADMLCNRLDLSIAEISDKNGFSSPRYFCKCFKDAYKQQPSAYRHGKDAETFEEEGEEKTIYTAT</sequence>
<dbReference type="InterPro" id="IPR015943">
    <property type="entry name" value="WD40/YVTN_repeat-like_dom_sf"/>
</dbReference>
<keyword evidence="12" id="KW-0812">Transmembrane</keyword>
<feature type="domain" description="Histidine kinase" evidence="14">
    <location>
        <begin position="838"/>
        <end position="1054"/>
    </location>
</feature>
<feature type="modified residue" description="4-aspartylphosphate" evidence="11">
    <location>
        <position position="1143"/>
    </location>
</feature>
<keyword evidence="10" id="KW-0804">Transcription</keyword>
<dbReference type="SUPFAM" id="SSF47384">
    <property type="entry name" value="Homodimeric domain of signal transducing histidine kinase"/>
    <property type="match status" value="1"/>
</dbReference>
<dbReference type="InterPro" id="IPR036097">
    <property type="entry name" value="HisK_dim/P_sf"/>
</dbReference>
<dbReference type="SMART" id="SM00342">
    <property type="entry name" value="HTH_ARAC"/>
    <property type="match status" value="1"/>
</dbReference>
<feature type="transmembrane region" description="Helical" evidence="12">
    <location>
        <begin position="6"/>
        <end position="25"/>
    </location>
</feature>
<dbReference type="PRINTS" id="PR00344">
    <property type="entry name" value="BCTRLSENSOR"/>
</dbReference>
<dbReference type="GO" id="GO:0000155">
    <property type="term" value="F:phosphorelay sensor kinase activity"/>
    <property type="evidence" value="ECO:0007669"/>
    <property type="project" value="InterPro"/>
</dbReference>
<dbReference type="InterPro" id="IPR003594">
    <property type="entry name" value="HATPase_dom"/>
</dbReference>
<feature type="transmembrane region" description="Helical" evidence="12">
    <location>
        <begin position="32"/>
        <end position="51"/>
    </location>
</feature>
<dbReference type="SUPFAM" id="SSF46689">
    <property type="entry name" value="Homeodomain-like"/>
    <property type="match status" value="1"/>
</dbReference>
<dbReference type="SUPFAM" id="SSF63829">
    <property type="entry name" value="Calcium-dependent phosphotriesterase"/>
    <property type="match status" value="3"/>
</dbReference>
<comment type="catalytic activity">
    <reaction evidence="1">
        <text>ATP + protein L-histidine = ADP + protein N-phospho-L-histidine.</text>
        <dbReference type="EC" id="2.7.13.3"/>
    </reaction>
</comment>
<dbReference type="PANTHER" id="PTHR43547:SF2">
    <property type="entry name" value="HYBRID SIGNAL TRANSDUCTION HISTIDINE KINASE C"/>
    <property type="match status" value="1"/>
</dbReference>
<evidence type="ECO:0000256" key="10">
    <source>
        <dbReference type="ARBA" id="ARBA00023163"/>
    </source>
</evidence>
<feature type="domain" description="Response regulatory" evidence="15">
    <location>
        <begin position="1095"/>
        <end position="1210"/>
    </location>
</feature>
<dbReference type="Pfam" id="PF07494">
    <property type="entry name" value="Reg_prop"/>
    <property type="match status" value="4"/>
</dbReference>
<dbReference type="InterPro" id="IPR011110">
    <property type="entry name" value="Reg_prop"/>
</dbReference>
<dbReference type="GO" id="GO:0003700">
    <property type="term" value="F:DNA-binding transcription factor activity"/>
    <property type="evidence" value="ECO:0007669"/>
    <property type="project" value="InterPro"/>
</dbReference>
<keyword evidence="4" id="KW-0808">Transferase</keyword>
<evidence type="ECO:0000256" key="8">
    <source>
        <dbReference type="ARBA" id="ARBA00023012"/>
    </source>
</evidence>
<proteinExistence type="predicted"/>
<keyword evidence="7" id="KW-0067">ATP-binding</keyword>
<dbReference type="EC" id="2.7.13.3" evidence="2"/>
<dbReference type="Pfam" id="PF02518">
    <property type="entry name" value="HATPase_c"/>
    <property type="match status" value="1"/>
</dbReference>
<dbReference type="GO" id="GO:0005524">
    <property type="term" value="F:ATP binding"/>
    <property type="evidence" value="ECO:0007669"/>
    <property type="project" value="UniProtKB-KW"/>
</dbReference>
<dbReference type="InterPro" id="IPR004358">
    <property type="entry name" value="Sig_transdc_His_kin-like_C"/>
</dbReference>
<dbReference type="SMART" id="SM00387">
    <property type="entry name" value="HATPase_c"/>
    <property type="match status" value="1"/>
</dbReference>
<dbReference type="InterPro" id="IPR018060">
    <property type="entry name" value="HTH_AraC"/>
</dbReference>
<evidence type="ECO:0000256" key="6">
    <source>
        <dbReference type="ARBA" id="ARBA00022777"/>
    </source>
</evidence>
<dbReference type="CDD" id="cd00075">
    <property type="entry name" value="HATPase"/>
    <property type="match status" value="1"/>
</dbReference>
<dbReference type="Gene3D" id="3.40.50.2300">
    <property type="match status" value="1"/>
</dbReference>
<dbReference type="PATRIC" id="fig|1081904.3.peg.1575"/>
<dbReference type="InterPro" id="IPR013783">
    <property type="entry name" value="Ig-like_fold"/>
</dbReference>
<dbReference type="InterPro" id="IPR011006">
    <property type="entry name" value="CheY-like_superfamily"/>
</dbReference>
<evidence type="ECO:0000259" key="14">
    <source>
        <dbReference type="PROSITE" id="PS50109"/>
    </source>
</evidence>
<dbReference type="InterPro" id="IPR001789">
    <property type="entry name" value="Sig_transdc_resp-reg_receiver"/>
</dbReference>
<dbReference type="FunFam" id="3.40.50.2300:FF:000138">
    <property type="entry name" value="Two-component system sensor histidine kinase/response regulator"/>
    <property type="match status" value="1"/>
</dbReference>
<feature type="domain" description="HTH araC/xylS-type" evidence="13">
    <location>
        <begin position="1242"/>
        <end position="1342"/>
    </location>
</feature>
<dbReference type="Gene3D" id="1.10.10.60">
    <property type="entry name" value="Homeodomain-like"/>
    <property type="match status" value="1"/>
</dbReference>
<evidence type="ECO:0000256" key="3">
    <source>
        <dbReference type="ARBA" id="ARBA00022553"/>
    </source>
</evidence>
<dbReference type="Gene3D" id="1.10.287.130">
    <property type="match status" value="1"/>
</dbReference>
<keyword evidence="5" id="KW-0547">Nucleotide-binding</keyword>
<keyword evidence="12" id="KW-1133">Transmembrane helix</keyword>
<dbReference type="CDD" id="cd17574">
    <property type="entry name" value="REC_OmpR"/>
    <property type="match status" value="1"/>
</dbReference>
<dbReference type="PROSITE" id="PS50110">
    <property type="entry name" value="RESPONSE_REGULATORY"/>
    <property type="match status" value="1"/>
</dbReference>
<dbReference type="GO" id="GO:0043565">
    <property type="term" value="F:sequence-specific DNA binding"/>
    <property type="evidence" value="ECO:0007669"/>
    <property type="project" value="InterPro"/>
</dbReference>
<keyword evidence="6" id="KW-0418">Kinase</keyword>
<evidence type="ECO:0000256" key="12">
    <source>
        <dbReference type="SAM" id="Phobius"/>
    </source>
</evidence>
<dbReference type="InterPro" id="IPR003661">
    <property type="entry name" value="HisK_dim/P_dom"/>
</dbReference>